<name>B8IWU7_METNO</name>
<sequence length="335" mass="36239">MLPKPFGSALVRTAAGLLLAVQLAPGRAADTAPMLLDQKIPLGNVRGRIDHLAFDAARHRLFIAELGNDSIGIVDVSDGKLVHRIPGLHEPQGIAYLASNDTVFVANAGDGTVRWYNGSDYASLGAMRLGEDADNIRLDQRTGQVIVGYGQGAIAVLAPDGTKLEEIRLAGHPESFQLGPQGSQIYVNVPDAHEIAVLDRDNGRQIAHWSLPSARANFPMALDPSGERLLVVYRKPALLAVFDIKDGSALAQVPTCGDADDIWVDRKRRRIYISCGEGALDVLQEEGRSYRELARIPTVSGARTSLFLPKLDRLFLAVRASNREGAAIWVFRPAD</sequence>
<dbReference type="InterPro" id="IPR051200">
    <property type="entry name" value="Host-pathogen_enzymatic-act"/>
</dbReference>
<protein>
    <submittedName>
        <fullName evidence="2">NHL repeat containing protein</fullName>
    </submittedName>
</protein>
<organism evidence="2 3">
    <name type="scientific">Methylobacterium nodulans (strain LMG 21967 / CNCM I-2342 / ORS 2060)</name>
    <dbReference type="NCBI Taxonomy" id="460265"/>
    <lineage>
        <taxon>Bacteria</taxon>
        <taxon>Pseudomonadati</taxon>
        <taxon>Pseudomonadota</taxon>
        <taxon>Alphaproteobacteria</taxon>
        <taxon>Hyphomicrobiales</taxon>
        <taxon>Methylobacteriaceae</taxon>
        <taxon>Methylobacterium</taxon>
    </lineage>
</organism>
<keyword evidence="3" id="KW-1185">Reference proteome</keyword>
<feature type="chain" id="PRO_5002872232" evidence="1">
    <location>
        <begin position="29"/>
        <end position="335"/>
    </location>
</feature>
<dbReference type="HOGENOM" id="CLU_043515_1_0_5"/>
<proteinExistence type="predicted"/>
<feature type="signal peptide" evidence="1">
    <location>
        <begin position="1"/>
        <end position="28"/>
    </location>
</feature>
<dbReference type="InterPro" id="IPR015943">
    <property type="entry name" value="WD40/YVTN_repeat-like_dom_sf"/>
</dbReference>
<evidence type="ECO:0000313" key="3">
    <source>
        <dbReference type="Proteomes" id="UP000008207"/>
    </source>
</evidence>
<evidence type="ECO:0000313" key="2">
    <source>
        <dbReference type="EMBL" id="ACL62988.1"/>
    </source>
</evidence>
<reference evidence="3" key="1">
    <citation type="submission" date="2009-01" db="EMBL/GenBank/DDBJ databases">
        <title>Complete sequence of plasmid 2 of Methylobacterium nodulans ORS 2060.</title>
        <authorList>
            <consortium name="US DOE Joint Genome Institute"/>
            <person name="Lucas S."/>
            <person name="Copeland A."/>
            <person name="Lapidus A."/>
            <person name="Glavina del Rio T."/>
            <person name="Dalin E."/>
            <person name="Tice H."/>
            <person name="Bruce D."/>
            <person name="Goodwin L."/>
            <person name="Pitluck S."/>
            <person name="Sims D."/>
            <person name="Brettin T."/>
            <person name="Detter J.C."/>
            <person name="Han C."/>
            <person name="Larimer F."/>
            <person name="Land M."/>
            <person name="Hauser L."/>
            <person name="Kyrpides N."/>
            <person name="Ivanova N."/>
            <person name="Marx C.J."/>
            <person name="Richardson P."/>
        </authorList>
    </citation>
    <scope>NUCLEOTIDE SEQUENCE [LARGE SCALE GENOMIC DNA]</scope>
    <source>
        <strain evidence="3">LMG 21967 / CNCM I-2342 / ORS 2060</strain>
        <plasmid evidence="3">Plasmid pMNOD02</plasmid>
    </source>
</reference>
<accession>B8IWU7</accession>
<dbReference type="KEGG" id="mno:Mnod_7989"/>
<dbReference type="PANTHER" id="PTHR47197">
    <property type="entry name" value="PROTEIN NIRF"/>
    <property type="match status" value="1"/>
</dbReference>
<dbReference type="SUPFAM" id="SSF51004">
    <property type="entry name" value="C-terminal (heme d1) domain of cytochrome cd1-nitrite reductase"/>
    <property type="match status" value="1"/>
</dbReference>
<geneLocation type="plasmid" evidence="2 3">
    <name>pMNOD02</name>
</geneLocation>
<dbReference type="EMBL" id="CP001351">
    <property type="protein sequence ID" value="ACL62988.1"/>
    <property type="molecule type" value="Genomic_DNA"/>
</dbReference>
<evidence type="ECO:0000256" key="1">
    <source>
        <dbReference type="SAM" id="SignalP"/>
    </source>
</evidence>
<dbReference type="InterPro" id="IPR011048">
    <property type="entry name" value="Haem_d1_sf"/>
</dbReference>
<keyword evidence="2" id="KW-0614">Plasmid</keyword>
<dbReference type="Proteomes" id="UP000008207">
    <property type="component" value="Plasmid pMNOD02"/>
</dbReference>
<gene>
    <name evidence="2" type="ordered locus">Mnod_7989</name>
</gene>
<dbReference type="Gene3D" id="2.130.10.10">
    <property type="entry name" value="YVTN repeat-like/Quinoprotein amine dehydrogenase"/>
    <property type="match status" value="1"/>
</dbReference>
<dbReference type="PANTHER" id="PTHR47197:SF3">
    <property type="entry name" value="DIHYDRO-HEME D1 DEHYDROGENASE"/>
    <property type="match status" value="1"/>
</dbReference>
<keyword evidence="1" id="KW-0732">Signal</keyword>
<dbReference type="AlphaFoldDB" id="B8IWU7"/>